<organism evidence="5 6">
    <name type="scientific">Nocardioides luteus</name>
    <dbReference type="NCBI Taxonomy" id="1844"/>
    <lineage>
        <taxon>Bacteria</taxon>
        <taxon>Bacillati</taxon>
        <taxon>Actinomycetota</taxon>
        <taxon>Actinomycetes</taxon>
        <taxon>Propionibacteriales</taxon>
        <taxon>Nocardioidaceae</taxon>
        <taxon>Nocardioides</taxon>
    </lineage>
</organism>
<dbReference type="SUPFAM" id="SSF46785">
    <property type="entry name" value="Winged helix' DNA-binding domain"/>
    <property type="match status" value="1"/>
</dbReference>
<name>A0A1J4NBK5_9ACTN</name>
<dbReference type="PANTHER" id="PTHR43537:SF20">
    <property type="entry name" value="HTH-TYPE TRANSCRIPTIONAL REPRESSOR GLAR"/>
    <property type="match status" value="1"/>
</dbReference>
<evidence type="ECO:0000256" key="2">
    <source>
        <dbReference type="ARBA" id="ARBA00023125"/>
    </source>
</evidence>
<dbReference type="GO" id="GO:0003700">
    <property type="term" value="F:DNA-binding transcription factor activity"/>
    <property type="evidence" value="ECO:0007669"/>
    <property type="project" value="InterPro"/>
</dbReference>
<protein>
    <submittedName>
        <fullName evidence="5">GntR family transcriptional regulator</fullName>
    </submittedName>
</protein>
<dbReference type="OrthoDB" id="8680240at2"/>
<dbReference type="SUPFAM" id="SSF48008">
    <property type="entry name" value="GntR ligand-binding domain-like"/>
    <property type="match status" value="1"/>
</dbReference>
<dbReference type="Gene3D" id="1.10.10.10">
    <property type="entry name" value="Winged helix-like DNA-binding domain superfamily/Winged helix DNA-binding domain"/>
    <property type="match status" value="1"/>
</dbReference>
<dbReference type="GO" id="GO:0003677">
    <property type="term" value="F:DNA binding"/>
    <property type="evidence" value="ECO:0007669"/>
    <property type="project" value="UniProtKB-KW"/>
</dbReference>
<keyword evidence="2" id="KW-0238">DNA-binding</keyword>
<evidence type="ECO:0000313" key="5">
    <source>
        <dbReference type="EMBL" id="OIJ27873.1"/>
    </source>
</evidence>
<dbReference type="InterPro" id="IPR036390">
    <property type="entry name" value="WH_DNA-bd_sf"/>
</dbReference>
<evidence type="ECO:0000256" key="3">
    <source>
        <dbReference type="ARBA" id="ARBA00023163"/>
    </source>
</evidence>
<reference evidence="5" key="1">
    <citation type="submission" date="2016-10" db="EMBL/GenBank/DDBJ databases">
        <title>Draft Genome Sequence of Nocardioides luteus Strain BAFB, an Alkane-Degrading Bacterium Isolated from JP-7 Polluted Soil.</title>
        <authorList>
            <person name="Brown L."/>
            <person name="Ruiz O.N."/>
            <person name="Gunasekera T."/>
        </authorList>
    </citation>
    <scope>NUCLEOTIDE SEQUENCE [LARGE SCALE GENOMIC DNA]</scope>
    <source>
        <strain evidence="5">BAFB</strain>
    </source>
</reference>
<dbReference type="Proteomes" id="UP000033772">
    <property type="component" value="Unassembled WGS sequence"/>
</dbReference>
<evidence type="ECO:0000256" key="1">
    <source>
        <dbReference type="ARBA" id="ARBA00023015"/>
    </source>
</evidence>
<dbReference type="Pfam" id="PF00392">
    <property type="entry name" value="GntR"/>
    <property type="match status" value="1"/>
</dbReference>
<dbReference type="STRING" id="1844.UG56_005875"/>
<dbReference type="InterPro" id="IPR011711">
    <property type="entry name" value="GntR_C"/>
</dbReference>
<dbReference type="Pfam" id="PF07729">
    <property type="entry name" value="FCD"/>
    <property type="match status" value="1"/>
</dbReference>
<dbReference type="AlphaFoldDB" id="A0A1J4NBK5"/>
<dbReference type="PANTHER" id="PTHR43537">
    <property type="entry name" value="TRANSCRIPTIONAL REGULATOR, GNTR FAMILY"/>
    <property type="match status" value="1"/>
</dbReference>
<dbReference type="SMART" id="SM00345">
    <property type="entry name" value="HTH_GNTR"/>
    <property type="match status" value="1"/>
</dbReference>
<feature type="domain" description="HTH gntR-type" evidence="4">
    <location>
        <begin position="6"/>
        <end position="73"/>
    </location>
</feature>
<keyword evidence="3" id="KW-0804">Transcription</keyword>
<evidence type="ECO:0000259" key="4">
    <source>
        <dbReference type="PROSITE" id="PS50949"/>
    </source>
</evidence>
<dbReference type="PROSITE" id="PS50949">
    <property type="entry name" value="HTH_GNTR"/>
    <property type="match status" value="1"/>
</dbReference>
<dbReference type="InterPro" id="IPR000524">
    <property type="entry name" value="Tscrpt_reg_HTH_GntR"/>
</dbReference>
<sequence length="227" mass="25418">MTTRPRASTEEVYARVRADLLGGVYAPGERLKSTPLCETYGASVSVIRETLSRLTEQGLVESEPRIGFRVRQVSVDDLRHLTSARIDIESLALRYAIERGDMTWESEVVAAHHRMERTPMLTADAPPRVSDEWEAAHSGFHGALLDGAQNPWLLGIATTLRDAGEFYRRWSQVHEPGRDVAGEHREILEATLARDADRAVRALAQHYQHTADILERALAERDVAQNS</sequence>
<dbReference type="EMBL" id="JZDQ02000006">
    <property type="protein sequence ID" value="OIJ27873.1"/>
    <property type="molecule type" value="Genomic_DNA"/>
</dbReference>
<proteinExistence type="predicted"/>
<comment type="caution">
    <text evidence="5">The sequence shown here is derived from an EMBL/GenBank/DDBJ whole genome shotgun (WGS) entry which is preliminary data.</text>
</comment>
<dbReference type="CDD" id="cd07377">
    <property type="entry name" value="WHTH_GntR"/>
    <property type="match status" value="1"/>
</dbReference>
<gene>
    <name evidence="5" type="ORF">UG56_005875</name>
</gene>
<dbReference type="InterPro" id="IPR036388">
    <property type="entry name" value="WH-like_DNA-bd_sf"/>
</dbReference>
<evidence type="ECO:0000313" key="6">
    <source>
        <dbReference type="Proteomes" id="UP000033772"/>
    </source>
</evidence>
<dbReference type="InterPro" id="IPR008920">
    <property type="entry name" value="TF_FadR/GntR_C"/>
</dbReference>
<dbReference type="SMART" id="SM00895">
    <property type="entry name" value="FCD"/>
    <property type="match status" value="1"/>
</dbReference>
<accession>A0A1J4NBK5</accession>
<keyword evidence="6" id="KW-1185">Reference proteome</keyword>
<dbReference type="RefSeq" id="WP_045548452.1">
    <property type="nucleotide sequence ID" value="NZ_JZDQ02000006.1"/>
</dbReference>
<keyword evidence="1" id="KW-0805">Transcription regulation</keyword>
<dbReference type="Gene3D" id="1.20.120.530">
    <property type="entry name" value="GntR ligand-binding domain-like"/>
    <property type="match status" value="1"/>
</dbReference>